<dbReference type="VEuPathDB" id="TriTrypDB:LDHU3_31.4580"/>
<dbReference type="GO" id="GO:0140647">
    <property type="term" value="P:P450-containing electron transport chain"/>
    <property type="evidence" value="ECO:0007669"/>
    <property type="project" value="InterPro"/>
</dbReference>
<comment type="similarity">
    <text evidence="1">Belongs to the adrenodoxin/putidaredoxin family.</text>
</comment>
<dbReference type="Gene3D" id="3.40.50.300">
    <property type="entry name" value="P-loop containing nucleotide triphosphate hydrolases"/>
    <property type="match status" value="1"/>
</dbReference>
<dbReference type="SUPFAM" id="SSF54292">
    <property type="entry name" value="2Fe-2S ferredoxin-like"/>
    <property type="match status" value="2"/>
</dbReference>
<dbReference type="VEuPathDB" id="TriTrypDB:LdCL_310033700"/>
<keyword evidence="4" id="KW-0408">Iron</keyword>
<dbReference type="GO" id="GO:0005524">
    <property type="term" value="F:ATP binding"/>
    <property type="evidence" value="ECO:0007669"/>
    <property type="project" value="InterPro"/>
</dbReference>
<keyword evidence="5" id="KW-0411">Iron-sulfur</keyword>
<dbReference type="PANTHER" id="PTHR23426:SF65">
    <property type="entry name" value="FERREDOXIN-2, MITOCHONDRIAL"/>
    <property type="match status" value="1"/>
</dbReference>
<evidence type="ECO:0000256" key="2">
    <source>
        <dbReference type="ARBA" id="ARBA00022714"/>
    </source>
</evidence>
<evidence type="ECO:0000313" key="9">
    <source>
        <dbReference type="Proteomes" id="UP000318821"/>
    </source>
</evidence>
<dbReference type="VEuPathDB" id="TriTrypDB:LdBPK_312580.1"/>
<proteinExistence type="inferred from homology"/>
<dbReference type="GO" id="GO:0051537">
    <property type="term" value="F:2 iron, 2 sulfur cluster binding"/>
    <property type="evidence" value="ECO:0007669"/>
    <property type="project" value="UniProtKB-KW"/>
</dbReference>
<protein>
    <submittedName>
        <fullName evidence="8">2Fe-2S iron-sulfur cluster binding domain family protein</fullName>
    </submittedName>
</protein>
<dbReference type="Proteomes" id="UP000318821">
    <property type="component" value="Unassembled WGS sequence"/>
</dbReference>
<dbReference type="InterPro" id="IPR006083">
    <property type="entry name" value="PRK/URK"/>
</dbReference>
<dbReference type="Pfam" id="PF00111">
    <property type="entry name" value="Fer2"/>
    <property type="match status" value="2"/>
</dbReference>
<evidence type="ECO:0000256" key="4">
    <source>
        <dbReference type="ARBA" id="ARBA00023004"/>
    </source>
</evidence>
<reference evidence="9" key="1">
    <citation type="submission" date="2019-02" db="EMBL/GenBank/DDBJ databases">
        <title>FDA dAtabase for Regulatory Grade micrObial Sequences (FDA-ARGOS): Supporting development and validation of Infectious Disease Dx tests.</title>
        <authorList>
            <person name="Duncan R."/>
            <person name="Fisher C."/>
            <person name="Tallon L."/>
            <person name="Sadzewicz L."/>
            <person name="Sengamalay N."/>
            <person name="Ott S."/>
            <person name="Godinez A."/>
            <person name="Nagaraj S."/>
            <person name="Vavikolanu K."/>
            <person name="Vyas G."/>
            <person name="Nadendla S."/>
            <person name="Aluvathingal J."/>
            <person name="Sichtig H."/>
        </authorList>
    </citation>
    <scope>NUCLEOTIDE SEQUENCE [LARGE SCALE GENOMIC DNA]</scope>
    <source>
        <strain evidence="9">FDAARGOS_360</strain>
    </source>
</reference>
<keyword evidence="3" id="KW-0479">Metal-binding</keyword>
<dbReference type="Gene3D" id="3.10.20.30">
    <property type="match status" value="2"/>
</dbReference>
<dbReference type="PRINTS" id="PR00988">
    <property type="entry name" value="URIDINKINASE"/>
</dbReference>
<dbReference type="InterPro" id="IPR018298">
    <property type="entry name" value="Adrenodoxin_Fe-S_BS"/>
</dbReference>
<dbReference type="GO" id="GO:0005739">
    <property type="term" value="C:mitochondrion"/>
    <property type="evidence" value="ECO:0007669"/>
    <property type="project" value="TreeGrafter"/>
</dbReference>
<evidence type="ECO:0000313" key="8">
    <source>
        <dbReference type="EMBL" id="TPP41368.1"/>
    </source>
</evidence>
<dbReference type="VEuPathDB" id="TriTrypDB:LDHU3_31.4610"/>
<dbReference type="VEuPathDB" id="TriTrypDB:LDHU3_31.4590"/>
<dbReference type="GO" id="GO:0046872">
    <property type="term" value="F:metal ion binding"/>
    <property type="evidence" value="ECO:0007669"/>
    <property type="project" value="UniProtKB-KW"/>
</dbReference>
<dbReference type="VEuPathDB" id="TriTrypDB:LdCL_310033450"/>
<dbReference type="PROSITE" id="PS00814">
    <property type="entry name" value="ADX"/>
    <property type="match status" value="1"/>
</dbReference>
<evidence type="ECO:0000259" key="7">
    <source>
        <dbReference type="PROSITE" id="PS51085"/>
    </source>
</evidence>
<dbReference type="Pfam" id="PF00485">
    <property type="entry name" value="PRK"/>
    <property type="match status" value="1"/>
</dbReference>
<organism evidence="8 9">
    <name type="scientific">Leishmania donovani</name>
    <dbReference type="NCBI Taxonomy" id="5661"/>
    <lineage>
        <taxon>Eukaryota</taxon>
        <taxon>Discoba</taxon>
        <taxon>Euglenozoa</taxon>
        <taxon>Kinetoplastea</taxon>
        <taxon>Metakinetoplastina</taxon>
        <taxon>Trypanosomatida</taxon>
        <taxon>Trypanosomatidae</taxon>
        <taxon>Leishmaniinae</taxon>
        <taxon>Leishmania</taxon>
    </lineage>
</organism>
<evidence type="ECO:0000256" key="5">
    <source>
        <dbReference type="ARBA" id="ARBA00023014"/>
    </source>
</evidence>
<dbReference type="CDD" id="cd00207">
    <property type="entry name" value="fer2"/>
    <property type="match status" value="2"/>
</dbReference>
<sequence>MALAGALCTSRVLYNIPGKVKVCARTRDGTPCDFEAPVGMSLMHAIRDVARLEMDGACDGCAQCSTCHVYLSEACFKKLGKPSEREQDVLDKALDLRDTSRLACQITLTPAMNGLEVVLPKNVKVHIKSETEGTKKTVEAALGLTLMEVIRDVAKMDMEAACDGTCACSTCHVIFTAASYQKLLDAPSEDEMDMLDLAPKVTKTSRLSCQVKIAPELDDISVTIPNEMENQMGRLLRLVLHAISFGVITKVCSRLRKRPSSYLESAYKDASLLFTGSDSHGVCHARPLLRLGLRQVVAEREHRIGAHPGDRGPNRTDIFCEEFYHRDESNIPESERPSTDYDHPKWLEHDLRTTHVCELKAGKTVQMPPYDYVHHARSGSTITTTPTRIIMVEGILFFTNAELCKEMDGLIFVGTARGICLTRRAECDIKECGRTFKSVIEQYATTVRPVHCAYAEPSKLSVDISAPRWKNNGVAFGVLRARITRRDIHTYISFPEQNIDASMLVTPVEKPCRYAPHSSLRFLCVDPATRMAYLSGKGTRVREWKHRMTVYAIMPKCVEASHAMNHRAWNVEVSDLLIMTISGVAYSRLDRSDPESEAELQRLPKLLSERYKSSDPTTGVYVGRQEISSSSERFVNNNDDENFFGRGREDWKLQCCYYSAMHNVVTLVVDTLIRDGLRFPLHGGLRTGVDPRNGLRLASFPLYLQPAFHQLAVAVVYTCIYGRMMGCDPRGRVGIYISHVYSCITERDILFVAENGAVARSLPLSLMEVVEYNGPLARGTSDTGAATTSTPLPPIEPSMPYAAFLTSGESADVLFIPCSAFLDECNDCSASMASAMPQISVGTEINALHVLRTLSSNSLQDANSSEGCENECSAPRHEEADCANYLDGCPDSPDGLAFVTLPSQQSLRDYVDGFQATHRRAFKWQPLPGNRQLTPALQSAASVAHSLGLRAPSRQAITCRSEFLSFYYGSEVAAKAARRAAEPV</sequence>
<dbReference type="EMBL" id="RHLD01000005">
    <property type="protein sequence ID" value="TPP41368.1"/>
    <property type="molecule type" value="Genomic_DNA"/>
</dbReference>
<dbReference type="InterPro" id="IPR001055">
    <property type="entry name" value="Adrenodoxin-like"/>
</dbReference>
<dbReference type="VEuPathDB" id="TriTrypDB:LdBPK_312560.1"/>
<dbReference type="PANTHER" id="PTHR23426">
    <property type="entry name" value="FERREDOXIN/ADRENODOXIN"/>
    <property type="match status" value="1"/>
</dbReference>
<dbReference type="GO" id="GO:0009055">
    <property type="term" value="F:electron transfer activity"/>
    <property type="evidence" value="ECO:0007669"/>
    <property type="project" value="TreeGrafter"/>
</dbReference>
<dbReference type="VEuPathDB" id="TriTrypDB:LdBPK_312550.1"/>
<dbReference type="SUPFAM" id="SSF52540">
    <property type="entry name" value="P-loop containing nucleoside triphosphate hydrolases"/>
    <property type="match status" value="1"/>
</dbReference>
<dbReference type="VEuPathDB" id="TriTrypDB:LdCL_310033500"/>
<feature type="domain" description="2Fe-2S ferredoxin-type" evidence="7">
    <location>
        <begin position="121"/>
        <end position="228"/>
    </location>
</feature>
<accession>A0A504X055</accession>
<evidence type="ECO:0000256" key="1">
    <source>
        <dbReference type="ARBA" id="ARBA00010914"/>
    </source>
</evidence>
<dbReference type="InterPro" id="IPR027417">
    <property type="entry name" value="P-loop_NTPase"/>
</dbReference>
<dbReference type="InterPro" id="IPR036010">
    <property type="entry name" value="2Fe-2S_ferredoxin-like_sf"/>
</dbReference>
<keyword evidence="2" id="KW-0001">2Fe-2S</keyword>
<dbReference type="AlphaFoldDB" id="A0A504X055"/>
<dbReference type="GO" id="GO:0016301">
    <property type="term" value="F:kinase activity"/>
    <property type="evidence" value="ECO:0007669"/>
    <property type="project" value="InterPro"/>
</dbReference>
<dbReference type="PROSITE" id="PS51085">
    <property type="entry name" value="2FE2S_FER_2"/>
    <property type="match status" value="2"/>
</dbReference>
<comment type="cofactor">
    <cofactor evidence="6">
        <name>[2Fe-2S] cluster</name>
        <dbReference type="ChEBI" id="CHEBI:190135"/>
    </cofactor>
</comment>
<feature type="domain" description="2Fe-2S ferredoxin-type" evidence="7">
    <location>
        <begin position="20"/>
        <end position="123"/>
    </location>
</feature>
<name>A0A504X055_LEIDO</name>
<gene>
    <name evidence="8" type="ORF">CGC20_2890</name>
</gene>
<dbReference type="InterPro" id="IPR001041">
    <property type="entry name" value="2Fe-2S_ferredoxin-type"/>
</dbReference>
<evidence type="ECO:0000256" key="6">
    <source>
        <dbReference type="ARBA" id="ARBA00034078"/>
    </source>
</evidence>
<dbReference type="InterPro" id="IPR012675">
    <property type="entry name" value="Beta-grasp_dom_sf"/>
</dbReference>
<comment type="caution">
    <text evidence="8">The sequence shown here is derived from an EMBL/GenBank/DDBJ whole genome shotgun (WGS) entry which is preliminary data.</text>
</comment>
<evidence type="ECO:0000256" key="3">
    <source>
        <dbReference type="ARBA" id="ARBA00022723"/>
    </source>
</evidence>